<dbReference type="EMBL" id="JBHSIT010000024">
    <property type="protein sequence ID" value="MFC4914064.1"/>
    <property type="molecule type" value="Genomic_DNA"/>
</dbReference>
<proteinExistence type="predicted"/>
<protein>
    <submittedName>
        <fullName evidence="5">Winged helix-turn-helix transcriptional regulator</fullName>
    </submittedName>
</protein>
<name>A0ABV9UD35_9ACTN</name>
<evidence type="ECO:0000313" key="5">
    <source>
        <dbReference type="EMBL" id="MFC4914064.1"/>
    </source>
</evidence>
<comment type="caution">
    <text evidence="5">The sequence shown here is derived from an EMBL/GenBank/DDBJ whole genome shotgun (WGS) entry which is preliminary data.</text>
</comment>
<dbReference type="InterPro" id="IPR036390">
    <property type="entry name" value="WH_DNA-bd_sf"/>
</dbReference>
<dbReference type="PANTHER" id="PTHR33204:SF18">
    <property type="entry name" value="TRANSCRIPTIONAL REGULATORY PROTEIN"/>
    <property type="match status" value="1"/>
</dbReference>
<evidence type="ECO:0000256" key="2">
    <source>
        <dbReference type="ARBA" id="ARBA00023125"/>
    </source>
</evidence>
<gene>
    <name evidence="5" type="ORF">ACFPCY_42750</name>
</gene>
<sequence>MALGKDYSGQDCTLARALEVVGERWTLLIVRDAFYGVRRFSDFLVHLDIPRAVLSARLSTLVEHGVLAKEGHEYVLTEAGLSLWPVVHGLARWGEQNFGEHGSCRWFVHGACGTRIGLDGTCPACGGAPVPPADLEIHPGPAAGLRQDAVSKALRKPHRMLTPVETDGFRTPARA</sequence>
<keyword evidence="2" id="KW-0238">DNA-binding</keyword>
<keyword evidence="6" id="KW-1185">Reference proteome</keyword>
<dbReference type="Proteomes" id="UP001595872">
    <property type="component" value="Unassembled WGS sequence"/>
</dbReference>
<dbReference type="RefSeq" id="WP_378265602.1">
    <property type="nucleotide sequence ID" value="NZ_JBHSIT010000024.1"/>
</dbReference>
<dbReference type="InterPro" id="IPR002577">
    <property type="entry name" value="HTH_HxlR"/>
</dbReference>
<dbReference type="PROSITE" id="PS51118">
    <property type="entry name" value="HTH_HXLR"/>
    <property type="match status" value="1"/>
</dbReference>
<dbReference type="SUPFAM" id="SSF46785">
    <property type="entry name" value="Winged helix' DNA-binding domain"/>
    <property type="match status" value="1"/>
</dbReference>
<accession>A0ABV9UD35</accession>
<keyword evidence="3" id="KW-0804">Transcription</keyword>
<dbReference type="InterPro" id="IPR036388">
    <property type="entry name" value="WH-like_DNA-bd_sf"/>
</dbReference>
<dbReference type="Pfam" id="PF01638">
    <property type="entry name" value="HxlR"/>
    <property type="match status" value="1"/>
</dbReference>
<feature type="domain" description="HTH hxlR-type" evidence="4">
    <location>
        <begin position="12"/>
        <end position="102"/>
    </location>
</feature>
<evidence type="ECO:0000256" key="3">
    <source>
        <dbReference type="ARBA" id="ARBA00023163"/>
    </source>
</evidence>
<evidence type="ECO:0000313" key="6">
    <source>
        <dbReference type="Proteomes" id="UP001595872"/>
    </source>
</evidence>
<organism evidence="5 6">
    <name type="scientific">Actinomadura gamaensis</name>
    <dbReference type="NCBI Taxonomy" id="1763541"/>
    <lineage>
        <taxon>Bacteria</taxon>
        <taxon>Bacillati</taxon>
        <taxon>Actinomycetota</taxon>
        <taxon>Actinomycetes</taxon>
        <taxon>Streptosporangiales</taxon>
        <taxon>Thermomonosporaceae</taxon>
        <taxon>Actinomadura</taxon>
    </lineage>
</organism>
<dbReference type="PANTHER" id="PTHR33204">
    <property type="entry name" value="TRANSCRIPTIONAL REGULATOR, MARR FAMILY"/>
    <property type="match status" value="1"/>
</dbReference>
<reference evidence="6" key="1">
    <citation type="journal article" date="2019" name="Int. J. Syst. Evol. Microbiol.">
        <title>The Global Catalogue of Microorganisms (GCM) 10K type strain sequencing project: providing services to taxonomists for standard genome sequencing and annotation.</title>
        <authorList>
            <consortium name="The Broad Institute Genomics Platform"/>
            <consortium name="The Broad Institute Genome Sequencing Center for Infectious Disease"/>
            <person name="Wu L."/>
            <person name="Ma J."/>
        </authorList>
    </citation>
    <scope>NUCLEOTIDE SEQUENCE [LARGE SCALE GENOMIC DNA]</scope>
    <source>
        <strain evidence="6">KLKA75</strain>
    </source>
</reference>
<evidence type="ECO:0000259" key="4">
    <source>
        <dbReference type="PROSITE" id="PS51118"/>
    </source>
</evidence>
<keyword evidence="1" id="KW-0805">Transcription regulation</keyword>
<dbReference type="Gene3D" id="1.10.10.10">
    <property type="entry name" value="Winged helix-like DNA-binding domain superfamily/Winged helix DNA-binding domain"/>
    <property type="match status" value="1"/>
</dbReference>
<evidence type="ECO:0000256" key="1">
    <source>
        <dbReference type="ARBA" id="ARBA00023015"/>
    </source>
</evidence>